<keyword evidence="2" id="KW-0597">Phosphoprotein</keyword>
<feature type="non-terminal residue" evidence="5">
    <location>
        <position position="1"/>
    </location>
</feature>
<evidence type="ECO:0000313" key="5">
    <source>
        <dbReference type="EMBL" id="SBP46917.1"/>
    </source>
</evidence>
<comment type="subcellular location">
    <subcellularLocation>
        <location evidence="1">Endomembrane system</location>
    </subcellularLocation>
</comment>
<gene>
    <name evidence="5" type="primary">SYNE1B</name>
</gene>
<protein>
    <submittedName>
        <fullName evidence="5">Spectrin repeat containing, nuclear envelope 1b</fullName>
    </submittedName>
</protein>
<organism evidence="5">
    <name type="scientific">Nothobranchius furzeri</name>
    <name type="common">Turquoise killifish</name>
    <dbReference type="NCBI Taxonomy" id="105023"/>
    <lineage>
        <taxon>Eukaryota</taxon>
        <taxon>Metazoa</taxon>
        <taxon>Chordata</taxon>
        <taxon>Craniata</taxon>
        <taxon>Vertebrata</taxon>
        <taxon>Euteleostomi</taxon>
        <taxon>Actinopterygii</taxon>
        <taxon>Neopterygii</taxon>
        <taxon>Teleostei</taxon>
        <taxon>Neoteleostei</taxon>
        <taxon>Acanthomorphata</taxon>
        <taxon>Ovalentaria</taxon>
        <taxon>Atherinomorphae</taxon>
        <taxon>Cyprinodontiformes</taxon>
        <taxon>Nothobranchiidae</taxon>
        <taxon>Nothobranchius</taxon>
    </lineage>
</organism>
<evidence type="ECO:0000256" key="1">
    <source>
        <dbReference type="ARBA" id="ARBA00004308"/>
    </source>
</evidence>
<name>A0A1A7ZVL7_NOTFU</name>
<keyword evidence="3" id="KW-0677">Repeat</keyword>
<evidence type="ECO:0000256" key="2">
    <source>
        <dbReference type="ARBA" id="ARBA00022553"/>
    </source>
</evidence>
<feature type="non-terminal residue" evidence="5">
    <location>
        <position position="102"/>
    </location>
</feature>
<dbReference type="AlphaFoldDB" id="A0A1A7ZVL7"/>
<sequence>WEDTKKFITESQEQCNVLSELMREYQILKTTISSITESSEPLMEISSVLKDHEEVKRSLAKHETVKAEIAGKQHDLDQFSGKGKQLVVELKKIPECDSELLR</sequence>
<dbReference type="Gene3D" id="1.20.58.60">
    <property type="match status" value="1"/>
</dbReference>
<reference evidence="5" key="1">
    <citation type="submission" date="2016-05" db="EMBL/GenBank/DDBJ databases">
        <authorList>
            <person name="Lavstsen T."/>
            <person name="Jespersen J.S."/>
        </authorList>
    </citation>
    <scope>NUCLEOTIDE SEQUENCE</scope>
    <source>
        <tissue evidence="5">Brain</tissue>
    </source>
</reference>
<dbReference type="PANTHER" id="PTHR14514">
    <property type="entry name" value="PKA ANCHORING PROTEIN"/>
    <property type="match status" value="1"/>
</dbReference>
<dbReference type="SUPFAM" id="SSF46966">
    <property type="entry name" value="Spectrin repeat"/>
    <property type="match status" value="1"/>
</dbReference>
<keyword evidence="4" id="KW-0472">Membrane</keyword>
<accession>A0A1A7ZVL7</accession>
<evidence type="ECO:0000256" key="4">
    <source>
        <dbReference type="ARBA" id="ARBA00023136"/>
    </source>
</evidence>
<dbReference type="PANTHER" id="PTHR14514:SF3">
    <property type="entry name" value="NESPRIN-1"/>
    <property type="match status" value="1"/>
</dbReference>
<proteinExistence type="predicted"/>
<reference evidence="5" key="2">
    <citation type="submission" date="2016-06" db="EMBL/GenBank/DDBJ databases">
        <title>The genome of a short-lived fish provides insights into sex chromosome evolution and the genetic control of aging.</title>
        <authorList>
            <person name="Reichwald K."/>
            <person name="Felder M."/>
            <person name="Petzold A."/>
            <person name="Koch P."/>
            <person name="Groth M."/>
            <person name="Platzer M."/>
        </authorList>
    </citation>
    <scope>NUCLEOTIDE SEQUENCE</scope>
    <source>
        <tissue evidence="5">Brain</tissue>
    </source>
</reference>
<evidence type="ECO:0000256" key="3">
    <source>
        <dbReference type="ARBA" id="ARBA00022737"/>
    </source>
</evidence>
<dbReference type="EMBL" id="HADY01008432">
    <property type="protein sequence ID" value="SBP46917.1"/>
    <property type="molecule type" value="Transcribed_RNA"/>
</dbReference>